<dbReference type="CDD" id="cd02440">
    <property type="entry name" value="AdoMet_MTases"/>
    <property type="match status" value="1"/>
</dbReference>
<organism evidence="5 6">
    <name type="scientific">Saccharopolyspora gloriosae</name>
    <dbReference type="NCBI Taxonomy" id="455344"/>
    <lineage>
        <taxon>Bacteria</taxon>
        <taxon>Bacillati</taxon>
        <taxon>Actinomycetota</taxon>
        <taxon>Actinomycetes</taxon>
        <taxon>Pseudonocardiales</taxon>
        <taxon>Pseudonocardiaceae</taxon>
        <taxon>Saccharopolyspora</taxon>
    </lineage>
</organism>
<keyword evidence="2 5" id="KW-0808">Transferase</keyword>
<dbReference type="GO" id="GO:0008168">
    <property type="term" value="F:methyltransferase activity"/>
    <property type="evidence" value="ECO:0007669"/>
    <property type="project" value="UniProtKB-KW"/>
</dbReference>
<dbReference type="GO" id="GO:0032259">
    <property type="term" value="P:methylation"/>
    <property type="evidence" value="ECO:0007669"/>
    <property type="project" value="UniProtKB-KW"/>
</dbReference>
<feature type="domain" description="Methyltransferase" evidence="4">
    <location>
        <begin position="43"/>
        <end position="135"/>
    </location>
</feature>
<reference evidence="5 6" key="1">
    <citation type="submission" date="2020-08" db="EMBL/GenBank/DDBJ databases">
        <title>Sequencing the genomes of 1000 actinobacteria strains.</title>
        <authorList>
            <person name="Klenk H.-P."/>
        </authorList>
    </citation>
    <scope>NUCLEOTIDE SEQUENCE [LARGE SCALE GENOMIC DNA]</scope>
    <source>
        <strain evidence="5 6">DSM 45582</strain>
    </source>
</reference>
<protein>
    <submittedName>
        <fullName evidence="5">SAM-dependent methyltransferase</fullName>
    </submittedName>
</protein>
<dbReference type="Proteomes" id="UP000580474">
    <property type="component" value="Unassembled WGS sequence"/>
</dbReference>
<keyword evidence="3" id="KW-0949">S-adenosyl-L-methionine</keyword>
<evidence type="ECO:0000313" key="5">
    <source>
        <dbReference type="EMBL" id="MBB5069249.1"/>
    </source>
</evidence>
<dbReference type="InterPro" id="IPR029063">
    <property type="entry name" value="SAM-dependent_MTases_sf"/>
</dbReference>
<dbReference type="InterPro" id="IPR041698">
    <property type="entry name" value="Methyltransf_25"/>
</dbReference>
<dbReference type="EMBL" id="JACHIV010000001">
    <property type="protein sequence ID" value="MBB5069249.1"/>
    <property type="molecule type" value="Genomic_DNA"/>
</dbReference>
<evidence type="ECO:0000256" key="2">
    <source>
        <dbReference type="ARBA" id="ARBA00022679"/>
    </source>
</evidence>
<dbReference type="PANTHER" id="PTHR43464:SF19">
    <property type="entry name" value="UBIQUINONE BIOSYNTHESIS O-METHYLTRANSFERASE, MITOCHONDRIAL"/>
    <property type="match status" value="1"/>
</dbReference>
<dbReference type="Pfam" id="PF13649">
    <property type="entry name" value="Methyltransf_25"/>
    <property type="match status" value="1"/>
</dbReference>
<evidence type="ECO:0000256" key="3">
    <source>
        <dbReference type="ARBA" id="ARBA00022691"/>
    </source>
</evidence>
<dbReference type="PANTHER" id="PTHR43464">
    <property type="entry name" value="METHYLTRANSFERASE"/>
    <property type="match status" value="1"/>
</dbReference>
<proteinExistence type="predicted"/>
<comment type="caution">
    <text evidence="5">The sequence shown here is derived from an EMBL/GenBank/DDBJ whole genome shotgun (WGS) entry which is preliminary data.</text>
</comment>
<evidence type="ECO:0000259" key="4">
    <source>
        <dbReference type="Pfam" id="PF13649"/>
    </source>
</evidence>
<dbReference type="SUPFAM" id="SSF53335">
    <property type="entry name" value="S-adenosyl-L-methionine-dependent methyltransferases"/>
    <property type="match status" value="1"/>
</dbReference>
<sequence length="209" mass="22086">MDHTVPIATFEESYAAGDPPWVIGAPQPAVVELERSGAFGGAVLDVGCGTGEHTIHLARLGYDVLGVDSSGNAVDRARANAARQGVEARFDVADALRFGGAPRFDTILDSALFHVFGPEDRVAYARSLHRASAPGAVLHVLALADVEDSIGPTVARGDFDTAFADGWDLEEVSTTSYRGIASGDSARRLGVEDGRVVDSAAWLARIRRR</sequence>
<accession>A0A840NIY2</accession>
<name>A0A840NIY2_9PSEU</name>
<keyword evidence="6" id="KW-1185">Reference proteome</keyword>
<gene>
    <name evidence="5" type="ORF">BJ969_002337</name>
</gene>
<evidence type="ECO:0000256" key="1">
    <source>
        <dbReference type="ARBA" id="ARBA00022603"/>
    </source>
</evidence>
<dbReference type="RefSeq" id="WP_184478957.1">
    <property type="nucleotide sequence ID" value="NZ_JACHIV010000001.1"/>
</dbReference>
<dbReference type="AlphaFoldDB" id="A0A840NIY2"/>
<keyword evidence="1 5" id="KW-0489">Methyltransferase</keyword>
<evidence type="ECO:0000313" key="6">
    <source>
        <dbReference type="Proteomes" id="UP000580474"/>
    </source>
</evidence>
<dbReference type="Gene3D" id="3.40.50.150">
    <property type="entry name" value="Vaccinia Virus protein VP39"/>
    <property type="match status" value="1"/>
</dbReference>